<organism evidence="1 2">
    <name type="scientific">Arctium lappa</name>
    <name type="common">Greater burdock</name>
    <name type="synonym">Lappa major</name>
    <dbReference type="NCBI Taxonomy" id="4217"/>
    <lineage>
        <taxon>Eukaryota</taxon>
        <taxon>Viridiplantae</taxon>
        <taxon>Streptophyta</taxon>
        <taxon>Embryophyta</taxon>
        <taxon>Tracheophyta</taxon>
        <taxon>Spermatophyta</taxon>
        <taxon>Magnoliopsida</taxon>
        <taxon>eudicotyledons</taxon>
        <taxon>Gunneridae</taxon>
        <taxon>Pentapetalae</taxon>
        <taxon>asterids</taxon>
        <taxon>campanulids</taxon>
        <taxon>Asterales</taxon>
        <taxon>Asteraceae</taxon>
        <taxon>Carduoideae</taxon>
        <taxon>Cardueae</taxon>
        <taxon>Arctiinae</taxon>
        <taxon>Arctium</taxon>
    </lineage>
</organism>
<comment type="caution">
    <text evidence="1">The sequence shown here is derived from an EMBL/GenBank/DDBJ whole genome shotgun (WGS) entry which is preliminary data.</text>
</comment>
<keyword evidence="2" id="KW-1185">Reference proteome</keyword>
<proteinExistence type="predicted"/>
<dbReference type="EMBL" id="CM042055">
    <property type="protein sequence ID" value="KAI3701963.1"/>
    <property type="molecule type" value="Genomic_DNA"/>
</dbReference>
<reference evidence="1 2" key="2">
    <citation type="journal article" date="2022" name="Mol. Ecol. Resour.">
        <title>The genomes of chicory, endive, great burdock and yacon provide insights into Asteraceae paleo-polyploidization history and plant inulin production.</title>
        <authorList>
            <person name="Fan W."/>
            <person name="Wang S."/>
            <person name="Wang H."/>
            <person name="Wang A."/>
            <person name="Jiang F."/>
            <person name="Liu H."/>
            <person name="Zhao H."/>
            <person name="Xu D."/>
            <person name="Zhang Y."/>
        </authorList>
    </citation>
    <scope>NUCLEOTIDE SEQUENCE [LARGE SCALE GENOMIC DNA]</scope>
    <source>
        <strain evidence="2">cv. Niubang</strain>
    </source>
</reference>
<evidence type="ECO:0000313" key="1">
    <source>
        <dbReference type="EMBL" id="KAI3701963.1"/>
    </source>
</evidence>
<sequence length="249" mass="28536">MAFMCMMIPEKELSSDAPEFVPASVEENMFKRFLESDLIRTYEKHFLNHPDLTSEIREIFKHDLLNCLSVPMVIPCISKDLNTRKDTTYGPRNASSESQRDFLDTDSESEFESSIKSETSSVELDMVICGPEDNKLPSGILNRTIAPKRRTTGIPICPDFLGMCLQAKTSLELKKLKNEKIKITQTPKVPKPIFVSKPFQEKLTWQQKAKWPKIDRNNASVAVNAQREDRRGRVHKESHPSGFFDKRKS</sequence>
<gene>
    <name evidence="1" type="ORF">L6452_27483</name>
</gene>
<protein>
    <submittedName>
        <fullName evidence="1">Uncharacterized protein</fullName>
    </submittedName>
</protein>
<dbReference type="Proteomes" id="UP001055879">
    <property type="component" value="Linkage Group LG09"/>
</dbReference>
<reference evidence="2" key="1">
    <citation type="journal article" date="2022" name="Mol. Ecol. Resour.">
        <title>The genomes of chicory, endive, great burdock and yacon provide insights into Asteraceae palaeo-polyploidization history and plant inulin production.</title>
        <authorList>
            <person name="Fan W."/>
            <person name="Wang S."/>
            <person name="Wang H."/>
            <person name="Wang A."/>
            <person name="Jiang F."/>
            <person name="Liu H."/>
            <person name="Zhao H."/>
            <person name="Xu D."/>
            <person name="Zhang Y."/>
        </authorList>
    </citation>
    <scope>NUCLEOTIDE SEQUENCE [LARGE SCALE GENOMIC DNA]</scope>
    <source>
        <strain evidence="2">cv. Niubang</strain>
    </source>
</reference>
<evidence type="ECO:0000313" key="2">
    <source>
        <dbReference type="Proteomes" id="UP001055879"/>
    </source>
</evidence>
<accession>A0ACB8ZWM5</accession>
<name>A0ACB8ZWM5_ARCLA</name>